<keyword evidence="5" id="KW-0249">Electron transport</keyword>
<dbReference type="AlphaFoldDB" id="A0A917LYF4"/>
<dbReference type="Gene3D" id="3.40.30.10">
    <property type="entry name" value="Glutaredoxin"/>
    <property type="match status" value="1"/>
</dbReference>
<comment type="function">
    <text evidence="1">Electron transport system for the ribonucleotide reductase system NrdEF.</text>
</comment>
<dbReference type="Pfam" id="PF00462">
    <property type="entry name" value="Glutaredoxin"/>
    <property type="match status" value="1"/>
</dbReference>
<gene>
    <name evidence="9" type="ORF">GCM10011374_31450</name>
</gene>
<organism evidence="9 10">
    <name type="scientific">Kocuria dechangensis</name>
    <dbReference type="NCBI Taxonomy" id="1176249"/>
    <lineage>
        <taxon>Bacteria</taxon>
        <taxon>Bacillati</taxon>
        <taxon>Actinomycetota</taxon>
        <taxon>Actinomycetes</taxon>
        <taxon>Micrococcales</taxon>
        <taxon>Micrococcaceae</taxon>
        <taxon>Kocuria</taxon>
    </lineage>
</organism>
<dbReference type="RefSeq" id="WP_229741898.1">
    <property type="nucleotide sequence ID" value="NZ_BMEQ01000021.1"/>
</dbReference>
<dbReference type="InterPro" id="IPR036249">
    <property type="entry name" value="Thioredoxin-like_sf"/>
</dbReference>
<dbReference type="InterPro" id="IPR011909">
    <property type="entry name" value="GlrX_NrdH"/>
</dbReference>
<dbReference type="PANTHER" id="PTHR34386">
    <property type="entry name" value="GLUTAREDOXIN"/>
    <property type="match status" value="1"/>
</dbReference>
<dbReference type="InterPro" id="IPR051548">
    <property type="entry name" value="Grx-like_ET"/>
</dbReference>
<sequence>MAEGLSSAPPGGAAAVTVYTKPSCVQCEATVRALGRKGIAFRLVDVTVDDDALAHVRELGHQQVPVVETATEHWSGYRPDRILALARRRTG</sequence>
<reference evidence="9" key="1">
    <citation type="journal article" date="2014" name="Int. J. Syst. Evol. Microbiol.">
        <title>Complete genome sequence of Corynebacterium casei LMG S-19264T (=DSM 44701T), isolated from a smear-ripened cheese.</title>
        <authorList>
            <consortium name="US DOE Joint Genome Institute (JGI-PGF)"/>
            <person name="Walter F."/>
            <person name="Albersmeier A."/>
            <person name="Kalinowski J."/>
            <person name="Ruckert C."/>
        </authorList>
    </citation>
    <scope>NUCLEOTIDE SEQUENCE</scope>
    <source>
        <strain evidence="9">CGMCC 1.12187</strain>
    </source>
</reference>
<evidence type="ECO:0000259" key="8">
    <source>
        <dbReference type="Pfam" id="PF00462"/>
    </source>
</evidence>
<evidence type="ECO:0000256" key="6">
    <source>
        <dbReference type="ARBA" id="ARBA00023157"/>
    </source>
</evidence>
<comment type="similarity">
    <text evidence="2">Belongs to the glutaredoxin family.</text>
</comment>
<dbReference type="InterPro" id="IPR002109">
    <property type="entry name" value="Glutaredoxin"/>
</dbReference>
<evidence type="ECO:0000256" key="5">
    <source>
        <dbReference type="ARBA" id="ARBA00022982"/>
    </source>
</evidence>
<dbReference type="SUPFAM" id="SSF52833">
    <property type="entry name" value="Thioredoxin-like"/>
    <property type="match status" value="1"/>
</dbReference>
<keyword evidence="4" id="KW-0813">Transport</keyword>
<name>A0A917LYF4_9MICC</name>
<evidence type="ECO:0000256" key="7">
    <source>
        <dbReference type="ARBA" id="ARBA00023284"/>
    </source>
</evidence>
<comment type="caution">
    <text evidence="9">The sequence shown here is derived from an EMBL/GenBank/DDBJ whole genome shotgun (WGS) entry which is preliminary data.</text>
</comment>
<keyword evidence="10" id="KW-1185">Reference proteome</keyword>
<keyword evidence="7" id="KW-0676">Redox-active center</keyword>
<dbReference type="NCBIfam" id="TIGR02194">
    <property type="entry name" value="GlrX_NrdH"/>
    <property type="match status" value="1"/>
</dbReference>
<dbReference type="Proteomes" id="UP000638848">
    <property type="component" value="Unassembled WGS sequence"/>
</dbReference>
<feature type="domain" description="Glutaredoxin" evidence="8">
    <location>
        <begin position="16"/>
        <end position="74"/>
    </location>
</feature>
<evidence type="ECO:0000256" key="4">
    <source>
        <dbReference type="ARBA" id="ARBA00022448"/>
    </source>
</evidence>
<evidence type="ECO:0000256" key="2">
    <source>
        <dbReference type="ARBA" id="ARBA00007787"/>
    </source>
</evidence>
<evidence type="ECO:0000256" key="3">
    <source>
        <dbReference type="ARBA" id="ARBA00017945"/>
    </source>
</evidence>
<accession>A0A917LYF4</accession>
<keyword evidence="6" id="KW-1015">Disulfide bond</keyword>
<evidence type="ECO:0000256" key="1">
    <source>
        <dbReference type="ARBA" id="ARBA00002292"/>
    </source>
</evidence>
<evidence type="ECO:0000313" key="9">
    <source>
        <dbReference type="EMBL" id="GGG65340.1"/>
    </source>
</evidence>
<reference evidence="9" key="2">
    <citation type="submission" date="2020-09" db="EMBL/GenBank/DDBJ databases">
        <authorList>
            <person name="Sun Q."/>
            <person name="Zhou Y."/>
        </authorList>
    </citation>
    <scope>NUCLEOTIDE SEQUENCE</scope>
    <source>
        <strain evidence="9">CGMCC 1.12187</strain>
    </source>
</reference>
<evidence type="ECO:0000313" key="10">
    <source>
        <dbReference type="Proteomes" id="UP000638848"/>
    </source>
</evidence>
<protein>
    <recommendedName>
        <fullName evidence="3">Glutaredoxin-like protein NrdH</fullName>
    </recommendedName>
</protein>
<dbReference type="CDD" id="cd02976">
    <property type="entry name" value="NrdH"/>
    <property type="match status" value="1"/>
</dbReference>
<dbReference type="GO" id="GO:0009055">
    <property type="term" value="F:electron transfer activity"/>
    <property type="evidence" value="ECO:0007669"/>
    <property type="project" value="TreeGrafter"/>
</dbReference>
<dbReference type="PANTHER" id="PTHR34386:SF1">
    <property type="entry name" value="GLUTAREDOXIN-LIKE PROTEIN NRDH"/>
    <property type="match status" value="1"/>
</dbReference>
<dbReference type="EMBL" id="BMEQ01000021">
    <property type="protein sequence ID" value="GGG65340.1"/>
    <property type="molecule type" value="Genomic_DNA"/>
</dbReference>
<dbReference type="GO" id="GO:0045454">
    <property type="term" value="P:cell redox homeostasis"/>
    <property type="evidence" value="ECO:0007669"/>
    <property type="project" value="InterPro"/>
</dbReference>
<dbReference type="PROSITE" id="PS51354">
    <property type="entry name" value="GLUTAREDOXIN_2"/>
    <property type="match status" value="1"/>
</dbReference>
<proteinExistence type="inferred from homology"/>